<keyword evidence="4" id="KW-1185">Reference proteome</keyword>
<feature type="domain" description="WD-like" evidence="2">
    <location>
        <begin position="86"/>
        <end position="142"/>
    </location>
</feature>
<accession>A0A364LB63</accession>
<feature type="chain" id="PRO_5016735343" description="WD-like domain-containing protein" evidence="1">
    <location>
        <begin position="21"/>
        <end position="179"/>
    </location>
</feature>
<reference evidence="3 4" key="1">
    <citation type="journal article" date="2017" name="Biotechnol. Biofuels">
        <title>Differential beta-glucosidase expression as a function of carbon source availability in Talaromyces amestolkiae: a genomic and proteomic approach.</title>
        <authorList>
            <person name="de Eugenio L.I."/>
            <person name="Mendez-Liter J.A."/>
            <person name="Nieto-Dominguez M."/>
            <person name="Alonso L."/>
            <person name="Gil-Munoz J."/>
            <person name="Barriuso J."/>
            <person name="Prieto A."/>
            <person name="Martinez M.J."/>
        </authorList>
    </citation>
    <scope>NUCLEOTIDE SEQUENCE [LARGE SCALE GENOMIC DNA]</scope>
    <source>
        <strain evidence="3 4">CIB</strain>
    </source>
</reference>
<name>A0A364LB63_TALAM</name>
<evidence type="ECO:0000259" key="2">
    <source>
        <dbReference type="Pfam" id="PF20493"/>
    </source>
</evidence>
<dbReference type="EMBL" id="MIKG01000022">
    <property type="protein sequence ID" value="RAO73003.1"/>
    <property type="molecule type" value="Genomic_DNA"/>
</dbReference>
<organism evidence="3 4">
    <name type="scientific">Talaromyces amestolkiae</name>
    <dbReference type="NCBI Taxonomy" id="1196081"/>
    <lineage>
        <taxon>Eukaryota</taxon>
        <taxon>Fungi</taxon>
        <taxon>Dikarya</taxon>
        <taxon>Ascomycota</taxon>
        <taxon>Pezizomycotina</taxon>
        <taxon>Eurotiomycetes</taxon>
        <taxon>Eurotiomycetidae</taxon>
        <taxon>Eurotiales</taxon>
        <taxon>Trichocomaceae</taxon>
        <taxon>Talaromyces</taxon>
        <taxon>Talaromyces sect. Talaromyces</taxon>
    </lineage>
</organism>
<protein>
    <recommendedName>
        <fullName evidence="2">WD-like domain-containing protein</fullName>
    </recommendedName>
</protein>
<dbReference type="OrthoDB" id="3705032at2759"/>
<evidence type="ECO:0000313" key="4">
    <source>
        <dbReference type="Proteomes" id="UP000249363"/>
    </source>
</evidence>
<dbReference type="GeneID" id="63798229"/>
<evidence type="ECO:0000256" key="1">
    <source>
        <dbReference type="SAM" id="SignalP"/>
    </source>
</evidence>
<evidence type="ECO:0000313" key="3">
    <source>
        <dbReference type="EMBL" id="RAO73003.1"/>
    </source>
</evidence>
<proteinExistence type="predicted"/>
<dbReference type="InterPro" id="IPR046925">
    <property type="entry name" value="WD-like_fungi"/>
</dbReference>
<feature type="signal peptide" evidence="1">
    <location>
        <begin position="1"/>
        <end position="20"/>
    </location>
</feature>
<dbReference type="RefSeq" id="XP_040737517.1">
    <property type="nucleotide sequence ID" value="XM_040881885.1"/>
</dbReference>
<dbReference type="AlphaFoldDB" id="A0A364LB63"/>
<dbReference type="Proteomes" id="UP000249363">
    <property type="component" value="Unassembled WGS sequence"/>
</dbReference>
<sequence>MQFPSMRIILTCFLIKGLVASPLSVRNSSEELFANDYLELWNEDAKFSTGKLTYYGPSGSTLKAARAVESEPALIEGRASCGTTVAPSCYESHSARNDVCDKLVTELQGDSQVSIPQAPRQICYEGNSESNSYCCVSWHNPVPGLIKGDLATYAYNSKHSIPVTGKSVMLICFSPFSVY</sequence>
<dbReference type="Pfam" id="PF20493">
    <property type="entry name" value="WD-like_fungi"/>
    <property type="match status" value="1"/>
</dbReference>
<keyword evidence="1" id="KW-0732">Signal</keyword>
<comment type="caution">
    <text evidence="3">The sequence shown here is derived from an EMBL/GenBank/DDBJ whole genome shotgun (WGS) entry which is preliminary data.</text>
</comment>
<gene>
    <name evidence="3" type="ORF">BHQ10_009015</name>
</gene>